<dbReference type="PROSITE" id="PS01039">
    <property type="entry name" value="SBP_BACTERIAL_3"/>
    <property type="match status" value="1"/>
</dbReference>
<dbReference type="Gene3D" id="3.40.190.10">
    <property type="entry name" value="Periplasmic binding protein-like II"/>
    <property type="match status" value="2"/>
</dbReference>
<dbReference type="PROSITE" id="PS51257">
    <property type="entry name" value="PROKAR_LIPOPROTEIN"/>
    <property type="match status" value="1"/>
</dbReference>
<feature type="domain" description="Solute-binding protein family 3/N-terminal" evidence="6">
    <location>
        <begin position="25"/>
        <end position="250"/>
    </location>
</feature>
<dbReference type="AlphaFoldDB" id="A0A4P7D2T5"/>
<evidence type="ECO:0000256" key="3">
    <source>
        <dbReference type="ARBA" id="ARBA00022729"/>
    </source>
</evidence>
<dbReference type="SMART" id="SM00062">
    <property type="entry name" value="PBPb"/>
    <property type="match status" value="1"/>
</dbReference>
<comment type="subcellular location">
    <subcellularLocation>
        <location evidence="1">Cell envelope</location>
    </subcellularLocation>
</comment>
<evidence type="ECO:0000256" key="1">
    <source>
        <dbReference type="ARBA" id="ARBA00004196"/>
    </source>
</evidence>
<keyword evidence="8" id="KW-1185">Reference proteome</keyword>
<dbReference type="Proteomes" id="UP000295727">
    <property type="component" value="Chromosome 3"/>
</dbReference>
<evidence type="ECO:0000259" key="6">
    <source>
        <dbReference type="SMART" id="SM00062"/>
    </source>
</evidence>
<dbReference type="Pfam" id="PF00497">
    <property type="entry name" value="SBP_bac_3"/>
    <property type="match status" value="1"/>
</dbReference>
<dbReference type="PANTHER" id="PTHR35936:SF17">
    <property type="entry name" value="ARGININE-BINDING EXTRACELLULAR PROTEIN ARTP"/>
    <property type="match status" value="1"/>
</dbReference>
<sequence>MKRFVRSTLAVLTVIGACAGAHADTVRIAVEGAYPPFNYVDSSNQLHGFDVDIANALCSKMKSDCKLVAQDWDGMIPGLMAKKYDAIVSSMVVTKEREEKISFTNRYYRTRLAISVPQNSKLTNTNPQSFKGLVVGAQSSTTQGNYAQDVLAAAGATVKLYPAQDDANLDLAAGRLDAVVNDKFPNLDWLAKGGKGCCKLLGEVTGKDDDVAIAVRKNDNGLRERLNKAIADIIADGTYQRITSQYFKSSIY</sequence>
<dbReference type="InterPro" id="IPR001638">
    <property type="entry name" value="Solute-binding_3/MltF_N"/>
</dbReference>
<keyword evidence="3 5" id="KW-0732">Signal</keyword>
<protein>
    <submittedName>
        <fullName evidence="7">Transporter substrate-binding domain-containing protein</fullName>
    </submittedName>
</protein>
<dbReference type="InterPro" id="IPR018313">
    <property type="entry name" value="SBP_3_CS"/>
</dbReference>
<reference evidence="7 8" key="1">
    <citation type="submission" date="2019-03" db="EMBL/GenBank/DDBJ databases">
        <title>Paraburkholderia sp. 7MH5, isolated from subtropical forest soil.</title>
        <authorList>
            <person name="Gao Z.-H."/>
            <person name="Qiu L.-H."/>
        </authorList>
    </citation>
    <scope>NUCLEOTIDE SEQUENCE [LARGE SCALE GENOMIC DNA]</scope>
    <source>
        <strain evidence="7 8">7MH5</strain>
    </source>
</reference>
<dbReference type="PANTHER" id="PTHR35936">
    <property type="entry name" value="MEMBRANE-BOUND LYTIC MUREIN TRANSGLYCOSYLASE F"/>
    <property type="match status" value="1"/>
</dbReference>
<gene>
    <name evidence="7" type="ORF">E1956_34765</name>
</gene>
<evidence type="ECO:0000256" key="5">
    <source>
        <dbReference type="SAM" id="SignalP"/>
    </source>
</evidence>
<evidence type="ECO:0000256" key="2">
    <source>
        <dbReference type="ARBA" id="ARBA00010333"/>
    </source>
</evidence>
<proteinExistence type="inferred from homology"/>
<feature type="signal peptide" evidence="5">
    <location>
        <begin position="1"/>
        <end position="23"/>
    </location>
</feature>
<organism evidence="7 8">
    <name type="scientific">Paraburkholderia pallida</name>
    <dbReference type="NCBI Taxonomy" id="2547399"/>
    <lineage>
        <taxon>Bacteria</taxon>
        <taxon>Pseudomonadati</taxon>
        <taxon>Pseudomonadota</taxon>
        <taxon>Betaproteobacteria</taxon>
        <taxon>Burkholderiales</taxon>
        <taxon>Burkholderiaceae</taxon>
        <taxon>Paraburkholderia</taxon>
    </lineage>
</organism>
<accession>A0A4P7D2T5</accession>
<name>A0A4P7D2T5_9BURK</name>
<dbReference type="SUPFAM" id="SSF53850">
    <property type="entry name" value="Periplasmic binding protein-like II"/>
    <property type="match status" value="1"/>
</dbReference>
<evidence type="ECO:0000256" key="4">
    <source>
        <dbReference type="RuleBase" id="RU003744"/>
    </source>
</evidence>
<evidence type="ECO:0000313" key="7">
    <source>
        <dbReference type="EMBL" id="QBR02258.1"/>
    </source>
</evidence>
<dbReference type="EMBL" id="CP038150">
    <property type="protein sequence ID" value="QBR02258.1"/>
    <property type="molecule type" value="Genomic_DNA"/>
</dbReference>
<evidence type="ECO:0000313" key="8">
    <source>
        <dbReference type="Proteomes" id="UP000295727"/>
    </source>
</evidence>
<dbReference type="GO" id="GO:0030313">
    <property type="term" value="C:cell envelope"/>
    <property type="evidence" value="ECO:0007669"/>
    <property type="project" value="UniProtKB-SubCell"/>
</dbReference>
<dbReference type="RefSeq" id="WP_134757710.1">
    <property type="nucleotide sequence ID" value="NZ_CP038150.1"/>
</dbReference>
<dbReference type="OrthoDB" id="7241844at2"/>
<dbReference type="KEGG" id="ppai:E1956_34765"/>
<comment type="similarity">
    <text evidence="2 4">Belongs to the bacterial solute-binding protein 3 family.</text>
</comment>
<feature type="chain" id="PRO_5020468999" evidence="5">
    <location>
        <begin position="24"/>
        <end position="252"/>
    </location>
</feature>